<dbReference type="AlphaFoldDB" id="A0A5C8P438"/>
<feature type="compositionally biased region" description="Basic and acidic residues" evidence="1">
    <location>
        <begin position="21"/>
        <end position="33"/>
    </location>
</feature>
<evidence type="ECO:0000313" key="2">
    <source>
        <dbReference type="EMBL" id="TXL68239.1"/>
    </source>
</evidence>
<evidence type="ECO:0000256" key="1">
    <source>
        <dbReference type="SAM" id="MobiDB-lite"/>
    </source>
</evidence>
<dbReference type="Proteomes" id="UP000321548">
    <property type="component" value="Unassembled WGS sequence"/>
</dbReference>
<feature type="compositionally biased region" description="Basic residues" evidence="1">
    <location>
        <begin position="34"/>
        <end position="43"/>
    </location>
</feature>
<feature type="region of interest" description="Disordered" evidence="1">
    <location>
        <begin position="1"/>
        <end position="72"/>
    </location>
</feature>
<sequence>MSRDLVQAAGYRRSRRSARALSERARRARELRPSRRRRGRRRNPSPQARGAAPVPAHADAPAGSGIPEKTRE</sequence>
<proteinExistence type="predicted"/>
<accession>A0A5C8P438</accession>
<protein>
    <submittedName>
        <fullName evidence="2">Uncharacterized protein</fullName>
    </submittedName>
</protein>
<reference evidence="2 3" key="1">
    <citation type="submission" date="2019-06" db="EMBL/GenBank/DDBJ databases">
        <title>Quisquiliibacterium sp. nov., isolated from a maize field.</title>
        <authorList>
            <person name="Lin S.-Y."/>
            <person name="Tsai C.-F."/>
            <person name="Young C.-C."/>
        </authorList>
    </citation>
    <scope>NUCLEOTIDE SEQUENCE [LARGE SCALE GENOMIC DNA]</scope>
    <source>
        <strain evidence="2 3">CC-CFT501</strain>
    </source>
</reference>
<comment type="caution">
    <text evidence="2">The sequence shown here is derived from an EMBL/GenBank/DDBJ whole genome shotgun (WGS) entry which is preliminary data.</text>
</comment>
<keyword evidence="3" id="KW-1185">Reference proteome</keyword>
<dbReference type="EMBL" id="VDUY01000001">
    <property type="protein sequence ID" value="TXL68239.1"/>
    <property type="molecule type" value="Genomic_DNA"/>
</dbReference>
<name>A0A5C8P438_9BURK</name>
<organism evidence="2 3">
    <name type="scientific">Zeimonas arvi</name>
    <dbReference type="NCBI Taxonomy" id="2498847"/>
    <lineage>
        <taxon>Bacteria</taxon>
        <taxon>Pseudomonadati</taxon>
        <taxon>Pseudomonadota</taxon>
        <taxon>Betaproteobacteria</taxon>
        <taxon>Burkholderiales</taxon>
        <taxon>Burkholderiaceae</taxon>
        <taxon>Zeimonas</taxon>
    </lineage>
</organism>
<feature type="compositionally biased region" description="Low complexity" evidence="1">
    <location>
        <begin position="44"/>
        <end position="62"/>
    </location>
</feature>
<gene>
    <name evidence="2" type="ORF">FHP08_00635</name>
</gene>
<evidence type="ECO:0000313" key="3">
    <source>
        <dbReference type="Proteomes" id="UP000321548"/>
    </source>
</evidence>